<dbReference type="Gene3D" id="3.60.10.10">
    <property type="entry name" value="Endonuclease/exonuclease/phosphatase"/>
    <property type="match status" value="1"/>
</dbReference>
<dbReference type="CDD" id="cd01650">
    <property type="entry name" value="RT_nLTR_like"/>
    <property type="match status" value="1"/>
</dbReference>
<dbReference type="PROSITE" id="PS50878">
    <property type="entry name" value="RT_POL"/>
    <property type="match status" value="1"/>
</dbReference>
<dbReference type="PANTHER" id="PTHR31635:SF196">
    <property type="entry name" value="REVERSE TRANSCRIPTASE DOMAIN-CONTAINING PROTEIN-RELATED"/>
    <property type="match status" value="1"/>
</dbReference>
<dbReference type="AlphaFoldDB" id="A0A1A8CBK3"/>
<dbReference type="InterPro" id="IPR000477">
    <property type="entry name" value="RT_dom"/>
</dbReference>
<feature type="domain" description="Reverse transcriptase" evidence="1">
    <location>
        <begin position="198"/>
        <end position="470"/>
    </location>
</feature>
<reference evidence="2" key="2">
    <citation type="submission" date="2016-06" db="EMBL/GenBank/DDBJ databases">
        <title>The genome of a short-lived fish provides insights into sex chromosome evolution and the genetic control of aging.</title>
        <authorList>
            <person name="Reichwald K."/>
            <person name="Felder M."/>
            <person name="Petzold A."/>
            <person name="Koch P."/>
            <person name="Groth M."/>
            <person name="Platzer M."/>
        </authorList>
    </citation>
    <scope>NUCLEOTIDE SEQUENCE</scope>
    <source>
        <tissue evidence="2">Brain</tissue>
    </source>
</reference>
<sequence>MHPLEKDFTHYSAAHKVHSRIDYFLINNYDVYRVQACKIGTAEISDHNAVNMIIKLEQQNKRTQWKLNVSILNKASAVQDIKKEIQDCIKNNKDGIIEPTIIWDTVKAVMRDYYKTLYSKPETTKNKEIEEYLEKLDLPSIGTFQNGILNAPITKDELDRAINRLKSNKSPGSDGYPNEWYKIFKEELTPQLLDSFNWTLKNAKSPMSWEEAIITVLPKEGKNKEYCNSYRPISILNVDYKLFTSIISRRLELFLPDLIDEDQTGFIKGRQTQDNIRRTLHVISEVNKHKTPTALISLDAEKAFDRVSWAFLFAVLKRMGFNDIFINCIKALYNRPKARIKINGNLSDRFELFRGTRQGCCLSPYLFALFIEPLAQHIRENEELKGVTIAQNEHKIGLYADDVIIYLQNPDTTFTKLMAALKEFGGKSGYKLNITKTQILTLHFRPSQSCRQEFKLNWDADKMKYLGIYLTRDLNALYEINYKDLNNRILKDLREWKTLGLDISSRIEVLKSNVLPRVMYLFLSLPVTVPNVQFTKWEKQMSNFIWKGSKPRIQLKTLQLRKDEGGLAVPNLREYYIAAQLRYVICWCSTEYQAKWKKIELKYDTQPPQTKLGEKTSTNTSSHNHIISTTLKIWWDTIIKYKIMGDNKELIWPSYSPSFGAGKLDNTFEKWRDRGITAVHVLTEGGEFKTFNKLKREFDMDNGDFFRYLQLRHFYNSEIRNSLSQEGNELIRLITGAHKTLPTKVVTKIYKCLQRCNGNDSQYIKKKWESELQIEISQDEWHSMCRVQHTSTSSRQWREYGWKNLVRFFITPQLKSKWTGQPQQCWRLCGHMNANHSHIFWQCGKVQPFWENMVKIFEDILNYKIITDARLLYLGLWPAGCIHDGDSYLFKVMTVACKKVITRNWLKSDPPRLEHWWKLMEEIFIMEKMTHYMRLQMGKFIIRWKKWTAYKSRQMTEYKMD</sequence>
<dbReference type="EMBL" id="HADZ01012189">
    <property type="protein sequence ID" value="SBP76130.1"/>
    <property type="molecule type" value="Transcribed_RNA"/>
</dbReference>
<organism evidence="2">
    <name type="scientific">Nothobranchius kadleci</name>
    <name type="common">African annual killifish</name>
    <dbReference type="NCBI Taxonomy" id="1051664"/>
    <lineage>
        <taxon>Eukaryota</taxon>
        <taxon>Metazoa</taxon>
        <taxon>Chordata</taxon>
        <taxon>Craniata</taxon>
        <taxon>Vertebrata</taxon>
        <taxon>Euteleostomi</taxon>
        <taxon>Actinopterygii</taxon>
        <taxon>Neopterygii</taxon>
        <taxon>Teleostei</taxon>
        <taxon>Neoteleostei</taxon>
        <taxon>Acanthomorphata</taxon>
        <taxon>Ovalentaria</taxon>
        <taxon>Atherinomorphae</taxon>
        <taxon>Cyprinodontiformes</taxon>
        <taxon>Nothobranchiidae</taxon>
        <taxon>Nothobranchius</taxon>
    </lineage>
</organism>
<evidence type="ECO:0000313" key="2">
    <source>
        <dbReference type="EMBL" id="SBP76130.1"/>
    </source>
</evidence>
<dbReference type="SUPFAM" id="SSF56672">
    <property type="entry name" value="DNA/RNA polymerases"/>
    <property type="match status" value="1"/>
</dbReference>
<dbReference type="InterPro" id="IPR043502">
    <property type="entry name" value="DNA/RNA_pol_sf"/>
</dbReference>
<accession>A0A1A8CBK3</accession>
<dbReference type="InterPro" id="IPR036691">
    <property type="entry name" value="Endo/exonu/phosph_ase_sf"/>
</dbReference>
<gene>
    <name evidence="2" type="primary">Nfu_g_1_025757</name>
</gene>
<evidence type="ECO:0000259" key="1">
    <source>
        <dbReference type="PROSITE" id="PS50878"/>
    </source>
</evidence>
<dbReference type="PANTHER" id="PTHR31635">
    <property type="entry name" value="REVERSE TRANSCRIPTASE DOMAIN-CONTAINING PROTEIN-RELATED"/>
    <property type="match status" value="1"/>
</dbReference>
<reference evidence="2" key="1">
    <citation type="submission" date="2016-05" db="EMBL/GenBank/DDBJ databases">
        <authorList>
            <person name="Lavstsen T."/>
            <person name="Jespersen J.S."/>
        </authorList>
    </citation>
    <scope>NUCLEOTIDE SEQUENCE</scope>
    <source>
        <tissue evidence="2">Brain</tissue>
    </source>
</reference>
<protein>
    <recommendedName>
        <fullName evidence="1">Reverse transcriptase domain-containing protein</fullName>
    </recommendedName>
</protein>
<dbReference type="Pfam" id="PF00078">
    <property type="entry name" value="RVT_1"/>
    <property type="match status" value="1"/>
</dbReference>
<proteinExistence type="predicted"/>
<name>A0A1A8CBK3_NOTKA</name>